<reference evidence="1" key="1">
    <citation type="journal article" date="2018" name="Nat. Genet.">
        <title>Extensive intraspecific gene order and gene structural variations between Mo17 and other maize genomes.</title>
        <authorList>
            <person name="Sun S."/>
            <person name="Zhou Y."/>
            <person name="Chen J."/>
            <person name="Shi J."/>
            <person name="Zhao H."/>
            <person name="Zhao H."/>
            <person name="Song W."/>
            <person name="Zhang M."/>
            <person name="Cui Y."/>
            <person name="Dong X."/>
            <person name="Liu H."/>
            <person name="Ma X."/>
            <person name="Jiao Y."/>
            <person name="Wang B."/>
            <person name="Wei X."/>
            <person name="Stein J.C."/>
            <person name="Glaubitz J.C."/>
            <person name="Lu F."/>
            <person name="Yu G."/>
            <person name="Liang C."/>
            <person name="Fengler K."/>
            <person name="Li B."/>
            <person name="Rafalski A."/>
            <person name="Schnable P.S."/>
            <person name="Ware D.H."/>
            <person name="Buckler E.S."/>
            <person name="Lai J."/>
        </authorList>
    </citation>
    <scope>NUCLEOTIDE SEQUENCE [LARGE SCALE GENOMIC DNA]</scope>
    <source>
        <tissue evidence="1">Seedling</tissue>
    </source>
</reference>
<sequence>NILDLIINCRYPNNLVDSLAIDRRHPNTLTNYPANYELHPFDYSLIH</sequence>
<gene>
    <name evidence="1" type="ORF">Zm00014a_025627</name>
</gene>
<feature type="non-terminal residue" evidence="1">
    <location>
        <position position="1"/>
    </location>
</feature>
<dbReference type="Proteomes" id="UP000251960">
    <property type="component" value="Chromosome 1"/>
</dbReference>
<comment type="caution">
    <text evidence="1">The sequence shown here is derived from an EMBL/GenBank/DDBJ whole genome shotgun (WGS) entry which is preliminary data.</text>
</comment>
<dbReference type="AlphaFoldDB" id="A0A317YA00"/>
<dbReference type="EMBL" id="NCVQ01000001">
    <property type="protein sequence ID" value="PWZ55353.1"/>
    <property type="molecule type" value="Genomic_DNA"/>
</dbReference>
<protein>
    <submittedName>
        <fullName evidence="1">Uncharacterized protein</fullName>
    </submittedName>
</protein>
<name>A0A317YA00_MAIZE</name>
<organism evidence="1">
    <name type="scientific">Zea mays</name>
    <name type="common">Maize</name>
    <dbReference type="NCBI Taxonomy" id="4577"/>
    <lineage>
        <taxon>Eukaryota</taxon>
        <taxon>Viridiplantae</taxon>
        <taxon>Streptophyta</taxon>
        <taxon>Embryophyta</taxon>
        <taxon>Tracheophyta</taxon>
        <taxon>Spermatophyta</taxon>
        <taxon>Magnoliopsida</taxon>
        <taxon>Liliopsida</taxon>
        <taxon>Poales</taxon>
        <taxon>Poaceae</taxon>
        <taxon>PACMAD clade</taxon>
        <taxon>Panicoideae</taxon>
        <taxon>Andropogonodae</taxon>
        <taxon>Andropogoneae</taxon>
        <taxon>Tripsacinae</taxon>
        <taxon>Zea</taxon>
    </lineage>
</organism>
<accession>A0A317YA00</accession>
<evidence type="ECO:0000313" key="1">
    <source>
        <dbReference type="EMBL" id="PWZ55353.1"/>
    </source>
</evidence>
<proteinExistence type="predicted"/>